<proteinExistence type="predicted"/>
<feature type="region of interest" description="Disordered" evidence="1">
    <location>
        <begin position="59"/>
        <end position="95"/>
    </location>
</feature>
<dbReference type="AlphaFoldDB" id="A0A1K0HBL6"/>
<evidence type="ECO:0000313" key="2">
    <source>
        <dbReference type="EMBL" id="SAM85755.1"/>
    </source>
</evidence>
<dbReference type="Proteomes" id="UP000179920">
    <property type="component" value="Chromosome XIX"/>
</dbReference>
<reference evidence="3" key="1">
    <citation type="submission" date="2016-04" db="EMBL/GenBank/DDBJ databases">
        <authorList>
            <person name="Guldener U."/>
            <person name="Guldener U."/>
        </authorList>
    </citation>
    <scope>NUCLEOTIDE SEQUENCE [LARGE SCALE GENOMIC DNA]</scope>
    <source>
        <strain evidence="3">UB2112</strain>
    </source>
</reference>
<evidence type="ECO:0000313" key="3">
    <source>
        <dbReference type="Proteomes" id="UP000179920"/>
    </source>
</evidence>
<accession>A0A1K0HBL6</accession>
<evidence type="ECO:0000256" key="1">
    <source>
        <dbReference type="SAM" id="MobiDB-lite"/>
    </source>
</evidence>
<protein>
    <submittedName>
        <fullName evidence="2">Uncharacterized protein</fullName>
    </submittedName>
</protein>
<dbReference type="EMBL" id="LT558135">
    <property type="protein sequence ID" value="SAM85755.1"/>
    <property type="molecule type" value="Genomic_DNA"/>
</dbReference>
<organism evidence="2 3">
    <name type="scientific">Ustilago bromivora</name>
    <dbReference type="NCBI Taxonomy" id="307758"/>
    <lineage>
        <taxon>Eukaryota</taxon>
        <taxon>Fungi</taxon>
        <taxon>Dikarya</taxon>
        <taxon>Basidiomycota</taxon>
        <taxon>Ustilaginomycotina</taxon>
        <taxon>Ustilaginomycetes</taxon>
        <taxon>Ustilaginales</taxon>
        <taxon>Ustilaginaceae</taxon>
        <taxon>Ustilago</taxon>
    </lineage>
</organism>
<sequence length="95" mass="10298">MYSNEWDMVVPDLFLVSVLTDPDQICLVQSPNEPALPDLSQIWSTPPLSSDWIVISNTNISQSTRSSETPATPDLLNSQMSTDAPTHTACPAVPA</sequence>
<name>A0A1K0HBL6_9BASI</name>
<gene>
    <name evidence="2" type="ORF">UBRO_20182</name>
</gene>
<feature type="compositionally biased region" description="Polar residues" evidence="1">
    <location>
        <begin position="59"/>
        <end position="85"/>
    </location>
</feature>